<dbReference type="Pfam" id="PF03189">
    <property type="entry name" value="Otopetrin"/>
    <property type="match status" value="1"/>
</dbReference>
<evidence type="ECO:0000313" key="13">
    <source>
        <dbReference type="EMBL" id="KAK2094005.1"/>
    </source>
</evidence>
<evidence type="ECO:0000256" key="10">
    <source>
        <dbReference type="ARBA" id="ARBA00023303"/>
    </source>
</evidence>
<evidence type="ECO:0000256" key="5">
    <source>
        <dbReference type="ARBA" id="ARBA00022692"/>
    </source>
</evidence>
<evidence type="ECO:0000256" key="8">
    <source>
        <dbReference type="ARBA" id="ARBA00023065"/>
    </source>
</evidence>
<comment type="subcellular location">
    <subcellularLocation>
        <location evidence="1">Cell membrane</location>
        <topology evidence="1">Multi-pass membrane protein</topology>
    </subcellularLocation>
</comment>
<dbReference type="EMBL" id="JASSZA010000014">
    <property type="protein sequence ID" value="KAK2094005.1"/>
    <property type="molecule type" value="Genomic_DNA"/>
</dbReference>
<evidence type="ECO:0000256" key="11">
    <source>
        <dbReference type="ARBA" id="ARBA00024169"/>
    </source>
</evidence>
<accession>A0ABQ9UB93</accession>
<keyword evidence="5 12" id="KW-0812">Transmembrane</keyword>
<evidence type="ECO:0000256" key="3">
    <source>
        <dbReference type="ARBA" id="ARBA00022448"/>
    </source>
</evidence>
<gene>
    <name evidence="13" type="primary">OTOP3_3</name>
    <name evidence="13" type="ORF">P7K49_027743</name>
</gene>
<evidence type="ECO:0000256" key="4">
    <source>
        <dbReference type="ARBA" id="ARBA00022475"/>
    </source>
</evidence>
<sequence length="242" mass="27942">MTPEDSERLGFPGARDLADMFRFYAQRPDCDIELTLTLNPKALTLDWWLEQHKRDFALLLDVVLLMGTALDQMGIACFSIMAIVATHPHECLSHLILTYSLRLVLQHIAQNLFLIEDLHQRQLWEAVPEGLAEKQEAEPPCRGFLLELGQGLQQDSLAYIHSYSHLNWKWWTLKEISLFLILCNITLWMMPEFGIHPEFENGLEKDFYGYQMWFAIVNFGLPLGVFYCLHSVGGLLEVYLVA</sequence>
<evidence type="ECO:0000313" key="14">
    <source>
        <dbReference type="Proteomes" id="UP001266305"/>
    </source>
</evidence>
<comment type="caution">
    <text evidence="13">The sequence shown here is derived from an EMBL/GenBank/DDBJ whole genome shotgun (WGS) entry which is preliminary data.</text>
</comment>
<evidence type="ECO:0000256" key="7">
    <source>
        <dbReference type="ARBA" id="ARBA00022989"/>
    </source>
</evidence>
<dbReference type="Gene3D" id="3.90.25.10">
    <property type="entry name" value="UDP-galactose 4-epimerase, domain 1"/>
    <property type="match status" value="1"/>
</dbReference>
<keyword evidence="7 12" id="KW-1133">Transmembrane helix</keyword>
<name>A0ABQ9UB93_SAGOE</name>
<keyword evidence="10" id="KW-0407">Ion channel</keyword>
<dbReference type="Proteomes" id="UP001266305">
    <property type="component" value="Unassembled WGS sequence"/>
</dbReference>
<feature type="transmembrane region" description="Helical" evidence="12">
    <location>
        <begin position="171"/>
        <end position="190"/>
    </location>
</feature>
<dbReference type="PANTHER" id="PTHR21522">
    <property type="entry name" value="PROTON CHANNEL OTOP"/>
    <property type="match status" value="1"/>
</dbReference>
<comment type="similarity">
    <text evidence="2">Belongs to the otopetrin family.</text>
</comment>
<keyword evidence="9 12" id="KW-0472">Membrane</keyword>
<keyword evidence="8" id="KW-0406">Ion transport</keyword>
<evidence type="ECO:0000256" key="2">
    <source>
        <dbReference type="ARBA" id="ARBA00006513"/>
    </source>
</evidence>
<dbReference type="InterPro" id="IPR004878">
    <property type="entry name" value="Otopetrin"/>
</dbReference>
<keyword evidence="14" id="KW-1185">Reference proteome</keyword>
<evidence type="ECO:0000256" key="12">
    <source>
        <dbReference type="SAM" id="Phobius"/>
    </source>
</evidence>
<evidence type="ECO:0000256" key="1">
    <source>
        <dbReference type="ARBA" id="ARBA00004651"/>
    </source>
</evidence>
<comment type="catalytic activity">
    <reaction evidence="11">
        <text>H(+)(in) = H(+)(out)</text>
        <dbReference type="Rhea" id="RHEA:34979"/>
        <dbReference type="ChEBI" id="CHEBI:15378"/>
    </reaction>
</comment>
<keyword evidence="6" id="KW-0375">Hydrogen ion transport</keyword>
<organism evidence="13 14">
    <name type="scientific">Saguinus oedipus</name>
    <name type="common">Cotton-top tamarin</name>
    <name type="synonym">Oedipomidas oedipus</name>
    <dbReference type="NCBI Taxonomy" id="9490"/>
    <lineage>
        <taxon>Eukaryota</taxon>
        <taxon>Metazoa</taxon>
        <taxon>Chordata</taxon>
        <taxon>Craniata</taxon>
        <taxon>Vertebrata</taxon>
        <taxon>Euteleostomi</taxon>
        <taxon>Mammalia</taxon>
        <taxon>Eutheria</taxon>
        <taxon>Euarchontoglires</taxon>
        <taxon>Primates</taxon>
        <taxon>Haplorrhini</taxon>
        <taxon>Platyrrhini</taxon>
        <taxon>Cebidae</taxon>
        <taxon>Callitrichinae</taxon>
        <taxon>Saguinus</taxon>
    </lineage>
</organism>
<evidence type="ECO:0000256" key="9">
    <source>
        <dbReference type="ARBA" id="ARBA00023136"/>
    </source>
</evidence>
<protein>
    <submittedName>
        <fullName evidence="13">Proton channel otop3</fullName>
    </submittedName>
</protein>
<evidence type="ECO:0000256" key="6">
    <source>
        <dbReference type="ARBA" id="ARBA00022781"/>
    </source>
</evidence>
<keyword evidence="4" id="KW-1003">Cell membrane</keyword>
<dbReference type="PANTHER" id="PTHR21522:SF36">
    <property type="entry name" value="PROTON CHANNEL OTOP3"/>
    <property type="match status" value="1"/>
</dbReference>
<reference evidence="13 14" key="1">
    <citation type="submission" date="2023-05" db="EMBL/GenBank/DDBJ databases">
        <title>B98-5 Cell Line De Novo Hybrid Assembly: An Optical Mapping Approach.</title>
        <authorList>
            <person name="Kananen K."/>
            <person name="Auerbach J.A."/>
            <person name="Kautto E."/>
            <person name="Blachly J.S."/>
        </authorList>
    </citation>
    <scope>NUCLEOTIDE SEQUENCE [LARGE SCALE GENOMIC DNA]</scope>
    <source>
        <strain evidence="13">B95-8</strain>
        <tissue evidence="13">Cell line</tissue>
    </source>
</reference>
<keyword evidence="3" id="KW-0813">Transport</keyword>
<proteinExistence type="inferred from homology"/>
<feature type="transmembrane region" description="Helical" evidence="12">
    <location>
        <begin position="210"/>
        <end position="229"/>
    </location>
</feature>